<keyword evidence="1" id="KW-0812">Transmembrane</keyword>
<reference evidence="2 3" key="1">
    <citation type="submission" date="2019-02" db="EMBL/GenBank/DDBJ databases">
        <title>Deep-cultivation of Planctomycetes and their phenomic and genomic characterization uncovers novel biology.</title>
        <authorList>
            <person name="Wiegand S."/>
            <person name="Jogler M."/>
            <person name="Boedeker C."/>
            <person name="Pinto D."/>
            <person name="Vollmers J."/>
            <person name="Rivas-Marin E."/>
            <person name="Kohn T."/>
            <person name="Peeters S.H."/>
            <person name="Heuer A."/>
            <person name="Rast P."/>
            <person name="Oberbeckmann S."/>
            <person name="Bunk B."/>
            <person name="Jeske O."/>
            <person name="Meyerdierks A."/>
            <person name="Storesund J.E."/>
            <person name="Kallscheuer N."/>
            <person name="Luecker S."/>
            <person name="Lage O.M."/>
            <person name="Pohl T."/>
            <person name="Merkel B.J."/>
            <person name="Hornburger P."/>
            <person name="Mueller R.-W."/>
            <person name="Bruemmer F."/>
            <person name="Labrenz M."/>
            <person name="Spormann A.M."/>
            <person name="Op den Camp H."/>
            <person name="Overmann J."/>
            <person name="Amann R."/>
            <person name="Jetten M.S.M."/>
            <person name="Mascher T."/>
            <person name="Medema M.H."/>
            <person name="Devos D.P."/>
            <person name="Kaster A.-K."/>
            <person name="Ovreas L."/>
            <person name="Rohde M."/>
            <person name="Galperin M.Y."/>
            <person name="Jogler C."/>
        </authorList>
    </citation>
    <scope>NUCLEOTIDE SEQUENCE [LARGE SCALE GENOMIC DNA]</scope>
    <source>
        <strain evidence="2 3">Pla85_3_4</strain>
    </source>
</reference>
<dbReference type="AlphaFoldDB" id="A0A518E4X9"/>
<gene>
    <name evidence="2" type="ORF">Pla8534_70450</name>
</gene>
<dbReference type="EMBL" id="CP036433">
    <property type="protein sequence ID" value="QDU99134.1"/>
    <property type="molecule type" value="Genomic_DNA"/>
</dbReference>
<organism evidence="2 3">
    <name type="scientific">Lignipirellula cremea</name>
    <dbReference type="NCBI Taxonomy" id="2528010"/>
    <lineage>
        <taxon>Bacteria</taxon>
        <taxon>Pseudomonadati</taxon>
        <taxon>Planctomycetota</taxon>
        <taxon>Planctomycetia</taxon>
        <taxon>Pirellulales</taxon>
        <taxon>Pirellulaceae</taxon>
        <taxon>Lignipirellula</taxon>
    </lineage>
</organism>
<dbReference type="OrthoDB" id="1495450at2"/>
<dbReference type="InterPro" id="IPR036249">
    <property type="entry name" value="Thioredoxin-like_sf"/>
</dbReference>
<proteinExistence type="predicted"/>
<protein>
    <recommendedName>
        <fullName evidence="4">RedB protein</fullName>
    </recommendedName>
</protein>
<evidence type="ECO:0000313" key="3">
    <source>
        <dbReference type="Proteomes" id="UP000317648"/>
    </source>
</evidence>
<dbReference type="SUPFAM" id="SSF52833">
    <property type="entry name" value="Thioredoxin-like"/>
    <property type="match status" value="1"/>
</dbReference>
<evidence type="ECO:0000256" key="1">
    <source>
        <dbReference type="SAM" id="Phobius"/>
    </source>
</evidence>
<keyword evidence="3" id="KW-1185">Reference proteome</keyword>
<feature type="transmembrane region" description="Helical" evidence="1">
    <location>
        <begin position="28"/>
        <end position="53"/>
    </location>
</feature>
<accession>A0A518E4X9</accession>
<dbReference type="Proteomes" id="UP000317648">
    <property type="component" value="Chromosome"/>
</dbReference>
<keyword evidence="1" id="KW-1133">Transmembrane helix</keyword>
<keyword evidence="1" id="KW-0472">Membrane</keyword>
<evidence type="ECO:0008006" key="4">
    <source>
        <dbReference type="Google" id="ProtNLM"/>
    </source>
</evidence>
<name>A0A518E4X9_9BACT</name>
<dbReference type="KEGG" id="lcre:Pla8534_70450"/>
<evidence type="ECO:0000313" key="2">
    <source>
        <dbReference type="EMBL" id="QDU99134.1"/>
    </source>
</evidence>
<sequence length="226" mass="23961">MNISPDAPTKRRSNAAEPLRGSTFDRRLLWKIAIGFLWVSASCGGLAVLAMYANSPGPSSAGPRQWPSDSSLQLNEQGSTLILFAHPRCPCTRATLGELEKIVARFQDSVTPWVVFYKPAGSDDRWDQTDLRATAAAIPGVHVVSDPGGIETRRFGANTSGETLLYNNQGELLFNGGITRARGHAGDNDGRSAIESSLSGVAPSCSQTPAFGCPIAHSLPPAGEVQ</sequence>
<dbReference type="RefSeq" id="WP_145058914.1">
    <property type="nucleotide sequence ID" value="NZ_CP036433.1"/>
</dbReference>
<dbReference type="Gene3D" id="3.40.30.10">
    <property type="entry name" value="Glutaredoxin"/>
    <property type="match status" value="1"/>
</dbReference>